<reference evidence="1" key="1">
    <citation type="submission" date="2016-03" db="EMBL/GenBank/DDBJ databases">
        <authorList>
            <person name="Ploux O."/>
        </authorList>
    </citation>
    <scope>NUCLEOTIDE SEQUENCE</scope>
    <source>
        <strain evidence="1">UC10</strain>
    </source>
</reference>
<proteinExistence type="predicted"/>
<name>A0A1Y5PQX9_9SPHN</name>
<evidence type="ECO:0000313" key="1">
    <source>
        <dbReference type="EMBL" id="SBV31126.1"/>
    </source>
</evidence>
<gene>
    <name evidence="1" type="ORF">SPPYR_0006</name>
</gene>
<protein>
    <submittedName>
        <fullName evidence="1">Uncharacterized protein</fullName>
    </submittedName>
</protein>
<dbReference type="EMBL" id="LT598653">
    <property type="protein sequence ID" value="SBV31126.1"/>
    <property type="molecule type" value="Genomic_DNA"/>
</dbReference>
<dbReference type="RefSeq" id="WP_362988116.1">
    <property type="nucleotide sequence ID" value="NZ_LT598653.1"/>
</dbReference>
<organism evidence="1">
    <name type="scientific">uncultured Sphingopyxis sp</name>
    <dbReference type="NCBI Taxonomy" id="310581"/>
    <lineage>
        <taxon>Bacteria</taxon>
        <taxon>Pseudomonadati</taxon>
        <taxon>Pseudomonadota</taxon>
        <taxon>Alphaproteobacteria</taxon>
        <taxon>Sphingomonadales</taxon>
        <taxon>Sphingomonadaceae</taxon>
        <taxon>Sphingopyxis</taxon>
        <taxon>environmental samples</taxon>
    </lineage>
</organism>
<sequence>MITSERELWACALLVEREHGDNAAIYIAERIGALALNGDAAGVARWKAIAEKLSLLWTGETPLTM</sequence>
<dbReference type="KEGG" id="sphu:SPPYR_0006"/>
<dbReference type="InterPro" id="IPR054234">
    <property type="entry name" value="DUF6961"/>
</dbReference>
<dbReference type="AlphaFoldDB" id="A0A1Y5PQX9"/>
<accession>A0A1Y5PQX9</accession>
<dbReference type="Pfam" id="PF22284">
    <property type="entry name" value="DUF6961"/>
    <property type="match status" value="1"/>
</dbReference>